<dbReference type="STRING" id="343013.SAMN04489707_102731"/>
<proteinExistence type="predicted"/>
<reference evidence="2 3" key="1">
    <citation type="submission" date="2016-10" db="EMBL/GenBank/DDBJ databases">
        <authorList>
            <person name="de Groot N.N."/>
        </authorList>
    </citation>
    <scope>NUCLEOTIDE SEQUENCE [LARGE SCALE GENOMIC DNA]</scope>
    <source>
        <strain evidence="2 3">R-24608</strain>
    </source>
</reference>
<dbReference type="RefSeq" id="WP_074930298.1">
    <property type="nucleotide sequence ID" value="NZ_CYIG01000022.1"/>
</dbReference>
<keyword evidence="1" id="KW-0472">Membrane</keyword>
<organism evidence="2 3">
    <name type="scientific">Paenacidovorax caeni</name>
    <dbReference type="NCBI Taxonomy" id="343013"/>
    <lineage>
        <taxon>Bacteria</taxon>
        <taxon>Pseudomonadati</taxon>
        <taxon>Pseudomonadota</taxon>
        <taxon>Betaproteobacteria</taxon>
        <taxon>Burkholderiales</taxon>
        <taxon>Comamonadaceae</taxon>
        <taxon>Paenacidovorax</taxon>
    </lineage>
</organism>
<evidence type="ECO:0000313" key="2">
    <source>
        <dbReference type="EMBL" id="SFU85512.1"/>
    </source>
</evidence>
<keyword evidence="1" id="KW-1133">Transmembrane helix</keyword>
<gene>
    <name evidence="2" type="ORF">SAMN04489707_102731</name>
</gene>
<evidence type="ECO:0000256" key="1">
    <source>
        <dbReference type="SAM" id="Phobius"/>
    </source>
</evidence>
<dbReference type="OrthoDB" id="5689128at2"/>
<name>A0A1I7JK07_9BURK</name>
<protein>
    <submittedName>
        <fullName evidence="2">Uncharacterized protein</fullName>
    </submittedName>
</protein>
<keyword evidence="3" id="KW-1185">Reference proteome</keyword>
<feature type="transmembrane region" description="Helical" evidence="1">
    <location>
        <begin position="12"/>
        <end position="33"/>
    </location>
</feature>
<keyword evidence="1" id="KW-0812">Transmembrane</keyword>
<sequence length="133" mass="15020">MTVQADFWQLVGFGAALLSGFAAIIFGAGKLIAGQFEKRISERFEAMRVERAAEEARTNERFDALQRARELEAQGITNLEREFLKFQADLPLHYVRREDYVRGQSIVEAKLDGLATKIDNAQLRASMKERGSP</sequence>
<dbReference type="Proteomes" id="UP000183656">
    <property type="component" value="Unassembled WGS sequence"/>
</dbReference>
<dbReference type="AlphaFoldDB" id="A0A1I7JK07"/>
<dbReference type="EMBL" id="FPBX01000027">
    <property type="protein sequence ID" value="SFU85512.1"/>
    <property type="molecule type" value="Genomic_DNA"/>
</dbReference>
<evidence type="ECO:0000313" key="3">
    <source>
        <dbReference type="Proteomes" id="UP000183656"/>
    </source>
</evidence>
<accession>A0A1I7JK07</accession>